<dbReference type="PANTHER" id="PTHR13812:SF19">
    <property type="entry name" value="KETIMINE REDUCTASE MU-CRYSTALLIN"/>
    <property type="match status" value="1"/>
</dbReference>
<dbReference type="Proteomes" id="UP000028945">
    <property type="component" value="Chromosome"/>
</dbReference>
<dbReference type="KEGG" id="bpsi:IX83_00315"/>
<dbReference type="Gene3D" id="3.30.1780.10">
    <property type="entry name" value="ornithine cyclodeaminase, domain 1"/>
    <property type="match status" value="1"/>
</dbReference>
<dbReference type="PANTHER" id="PTHR13812">
    <property type="entry name" value="KETIMINE REDUCTASE MU-CRYSTALLIN"/>
    <property type="match status" value="1"/>
</dbReference>
<dbReference type="EMBL" id="CP009238">
    <property type="protein sequence ID" value="AIL31971.1"/>
    <property type="molecule type" value="Genomic_DNA"/>
</dbReference>
<accession>A0A077DCR2</accession>
<dbReference type="OrthoDB" id="9809203at2"/>
<organism evidence="1 2">
    <name type="scientific">Basilea psittacipulmonis DSM 24701</name>
    <dbReference type="NCBI Taxonomy" id="1072685"/>
    <lineage>
        <taxon>Bacteria</taxon>
        <taxon>Pseudomonadati</taxon>
        <taxon>Pseudomonadota</taxon>
        <taxon>Betaproteobacteria</taxon>
        <taxon>Burkholderiales</taxon>
        <taxon>Alcaligenaceae</taxon>
        <taxon>Basilea</taxon>
    </lineage>
</organism>
<dbReference type="InterPro" id="IPR036291">
    <property type="entry name" value="NAD(P)-bd_dom_sf"/>
</dbReference>
<dbReference type="AlphaFoldDB" id="A0A077DCR2"/>
<reference evidence="1 2" key="1">
    <citation type="journal article" date="2014" name="BMC Genomics">
        <title>A genomic perspective on a new bacterial genus and species from the Alcaligenaceae family, Basilea psittacipulmonis.</title>
        <authorList>
            <person name="Whiteson K.L."/>
            <person name="Hernandez D."/>
            <person name="Lazarevic V."/>
            <person name="Gaia N."/>
            <person name="Farinelli L."/>
            <person name="Francois P."/>
            <person name="Pilo P."/>
            <person name="Frey J."/>
            <person name="Schrenzel J."/>
        </authorList>
    </citation>
    <scope>NUCLEOTIDE SEQUENCE [LARGE SCALE GENOMIC DNA]</scope>
    <source>
        <strain evidence="1 2">DSM 24701</strain>
    </source>
</reference>
<dbReference type="HOGENOM" id="CLU_042088_3_2_4"/>
<dbReference type="InterPro" id="IPR003462">
    <property type="entry name" value="ODC_Mu_crystall"/>
</dbReference>
<protein>
    <submittedName>
        <fullName evidence="1">Ornithine cyclodeaminase</fullName>
    </submittedName>
</protein>
<dbReference type="InterPro" id="IPR023401">
    <property type="entry name" value="ODC_N"/>
</dbReference>
<keyword evidence="2" id="KW-1185">Reference proteome</keyword>
<dbReference type="SUPFAM" id="SSF51735">
    <property type="entry name" value="NAD(P)-binding Rossmann-fold domains"/>
    <property type="match status" value="1"/>
</dbReference>
<sequence>MKYTEALLSYLLQPQELATIVKKKGMKECLLGVAQYIYDDYLHWDEFDKSARVAKYIEDGVCELMPIADKEGYGFKYVNCHPYNPDKGMSTVLAFGALADMKTGMPYFIGEMTVMTAIRTAATSLLAARYLARKNSKVMAIIGNGCQSEFQALAFHYELGINTLHLYDTDVAASEKLKKNLAFTGMEIKIFSSVPEALEGADIVTTITAEYSRAHILKQEWIKPGMYINAVGGDSPGKTELEPEILRQADGGVYIEFEPQTRVEGELQNVEADFPVKALVDVFKTGKGRENDEQVIVFDSVGFALEDYSVLKYFFDVAKELDVLKEIRLVPNLENPKDLFSYIHEV</sequence>
<dbReference type="STRING" id="1072685.IX83_00315"/>
<evidence type="ECO:0000313" key="2">
    <source>
        <dbReference type="Proteomes" id="UP000028945"/>
    </source>
</evidence>
<dbReference type="eggNOG" id="COG2423">
    <property type="taxonomic scope" value="Bacteria"/>
</dbReference>
<proteinExistence type="predicted"/>
<gene>
    <name evidence="1" type="ORF">IX83_00315</name>
</gene>
<evidence type="ECO:0000313" key="1">
    <source>
        <dbReference type="EMBL" id="AIL31971.1"/>
    </source>
</evidence>
<name>A0A077DCR2_9BURK</name>
<dbReference type="NCBIfam" id="NF005762">
    <property type="entry name" value="PRK07589.1"/>
    <property type="match status" value="1"/>
</dbReference>
<dbReference type="RefSeq" id="WP_038497818.1">
    <property type="nucleotide sequence ID" value="NZ_AFWK01000110.1"/>
</dbReference>
<dbReference type="Pfam" id="PF02423">
    <property type="entry name" value="OCD_Mu_crystall"/>
    <property type="match status" value="1"/>
</dbReference>
<dbReference type="Gene3D" id="3.40.50.720">
    <property type="entry name" value="NAD(P)-binding Rossmann-like Domain"/>
    <property type="match status" value="1"/>
</dbReference>